<evidence type="ECO:0000256" key="6">
    <source>
        <dbReference type="ARBA" id="ARBA00022741"/>
    </source>
</evidence>
<proteinExistence type="inferred from homology"/>
<dbReference type="InterPro" id="IPR018022">
    <property type="entry name" value="IPT"/>
</dbReference>
<evidence type="ECO:0000256" key="5">
    <source>
        <dbReference type="ARBA" id="ARBA00022694"/>
    </source>
</evidence>
<dbReference type="HAMAP" id="MF_00185">
    <property type="entry name" value="IPP_trans"/>
    <property type="match status" value="1"/>
</dbReference>
<comment type="cofactor">
    <cofactor evidence="1">
        <name>Mg(2+)</name>
        <dbReference type="ChEBI" id="CHEBI:18420"/>
    </cofactor>
</comment>
<evidence type="ECO:0000256" key="2">
    <source>
        <dbReference type="ARBA" id="ARBA00005842"/>
    </source>
</evidence>
<dbReference type="GO" id="GO:0006400">
    <property type="term" value="P:tRNA modification"/>
    <property type="evidence" value="ECO:0007669"/>
    <property type="project" value="TreeGrafter"/>
</dbReference>
<dbReference type="GO" id="GO:0005524">
    <property type="term" value="F:ATP binding"/>
    <property type="evidence" value="ECO:0007669"/>
    <property type="project" value="UniProtKB-KW"/>
</dbReference>
<dbReference type="InterPro" id="IPR027417">
    <property type="entry name" value="P-loop_NTPase"/>
</dbReference>
<dbReference type="EC" id="2.5.1.75" evidence="3"/>
<evidence type="ECO:0000256" key="9">
    <source>
        <dbReference type="ARBA" id="ARBA00049563"/>
    </source>
</evidence>
<dbReference type="InterPro" id="IPR039657">
    <property type="entry name" value="Dimethylallyltransferase"/>
</dbReference>
<organism evidence="10">
    <name type="scientific">marine metagenome</name>
    <dbReference type="NCBI Taxonomy" id="408172"/>
    <lineage>
        <taxon>unclassified sequences</taxon>
        <taxon>metagenomes</taxon>
        <taxon>ecological metagenomes</taxon>
    </lineage>
</organism>
<keyword evidence="7" id="KW-0067">ATP-binding</keyword>
<dbReference type="PANTHER" id="PTHR11088">
    <property type="entry name" value="TRNA DIMETHYLALLYLTRANSFERASE"/>
    <property type="match status" value="1"/>
</dbReference>
<keyword evidence="5" id="KW-0819">tRNA processing</keyword>
<sequence>MNQIILIAGATASGKSTFAKNIAKKLGGEIINADSMQVYKDLKILTARPNHNEDNIPHHMYGFLDGKEYWSVGEWIKEASEITESILKKDKIPIFVGGTGLYFKSLTDGISSIPNVDESVRTILNQEYQKYGLSQLKKELDSVDPLIASKIDSNDKQRILRALEIYRGTKKKMSDFWNEKRIKYFNNPLIKIILKSSREALYKNCDTRFDKMIKNGAIEEVELLIKKKLNKDMPIMKAIGVKEISSYLEKTITLDEVGNLIKFRTHQYAKRQLTWARNQMITWEEVSTQDSDSFIDKIIKKL</sequence>
<evidence type="ECO:0000256" key="8">
    <source>
        <dbReference type="ARBA" id="ARBA00022842"/>
    </source>
</evidence>
<protein>
    <recommendedName>
        <fullName evidence="3">tRNA dimethylallyltransferase</fullName>
        <ecNumber evidence="3">2.5.1.75</ecNumber>
    </recommendedName>
</protein>
<dbReference type="Pfam" id="PF01715">
    <property type="entry name" value="IPPT"/>
    <property type="match status" value="1"/>
</dbReference>
<dbReference type="GO" id="GO:0052381">
    <property type="term" value="F:tRNA dimethylallyltransferase activity"/>
    <property type="evidence" value="ECO:0007669"/>
    <property type="project" value="UniProtKB-EC"/>
</dbReference>
<keyword evidence="6" id="KW-0547">Nucleotide-binding</keyword>
<keyword evidence="4" id="KW-0808">Transferase</keyword>
<reference evidence="10" key="1">
    <citation type="submission" date="2018-05" db="EMBL/GenBank/DDBJ databases">
        <authorList>
            <person name="Lanie J.A."/>
            <person name="Ng W.-L."/>
            <person name="Kazmierczak K.M."/>
            <person name="Andrzejewski T.M."/>
            <person name="Davidsen T.M."/>
            <person name="Wayne K.J."/>
            <person name="Tettelin H."/>
            <person name="Glass J.I."/>
            <person name="Rusch D."/>
            <person name="Podicherti R."/>
            <person name="Tsui H.-C.T."/>
            <person name="Winkler M.E."/>
        </authorList>
    </citation>
    <scope>NUCLEOTIDE SEQUENCE</scope>
</reference>
<evidence type="ECO:0000313" key="10">
    <source>
        <dbReference type="EMBL" id="SUZ59376.1"/>
    </source>
</evidence>
<comment type="similarity">
    <text evidence="2">Belongs to the IPP transferase family.</text>
</comment>
<accession>A0A381NXM3</accession>
<keyword evidence="8" id="KW-0460">Magnesium</keyword>
<dbReference type="Gene3D" id="3.40.50.300">
    <property type="entry name" value="P-loop containing nucleotide triphosphate hydrolases"/>
    <property type="match status" value="1"/>
</dbReference>
<gene>
    <name evidence="10" type="ORF">METZ01_LOCUS12230</name>
</gene>
<dbReference type="PANTHER" id="PTHR11088:SF60">
    <property type="entry name" value="TRNA DIMETHYLALLYLTRANSFERASE"/>
    <property type="match status" value="1"/>
</dbReference>
<comment type="catalytic activity">
    <reaction evidence="9">
        <text>adenosine(37) in tRNA + dimethylallyl diphosphate = N(6)-dimethylallyladenosine(37) in tRNA + diphosphate</text>
        <dbReference type="Rhea" id="RHEA:26482"/>
        <dbReference type="Rhea" id="RHEA-COMP:10162"/>
        <dbReference type="Rhea" id="RHEA-COMP:10375"/>
        <dbReference type="ChEBI" id="CHEBI:33019"/>
        <dbReference type="ChEBI" id="CHEBI:57623"/>
        <dbReference type="ChEBI" id="CHEBI:74411"/>
        <dbReference type="ChEBI" id="CHEBI:74415"/>
        <dbReference type="EC" id="2.5.1.75"/>
    </reaction>
</comment>
<evidence type="ECO:0000256" key="4">
    <source>
        <dbReference type="ARBA" id="ARBA00022679"/>
    </source>
</evidence>
<evidence type="ECO:0000256" key="1">
    <source>
        <dbReference type="ARBA" id="ARBA00001946"/>
    </source>
</evidence>
<dbReference type="SUPFAM" id="SSF52540">
    <property type="entry name" value="P-loop containing nucleoside triphosphate hydrolases"/>
    <property type="match status" value="1"/>
</dbReference>
<dbReference type="Gene3D" id="1.10.20.140">
    <property type="match status" value="1"/>
</dbReference>
<evidence type="ECO:0000256" key="3">
    <source>
        <dbReference type="ARBA" id="ARBA00012665"/>
    </source>
</evidence>
<dbReference type="EMBL" id="UINC01000675">
    <property type="protein sequence ID" value="SUZ59376.1"/>
    <property type="molecule type" value="Genomic_DNA"/>
</dbReference>
<dbReference type="NCBIfam" id="TIGR00174">
    <property type="entry name" value="miaA"/>
    <property type="match status" value="1"/>
</dbReference>
<dbReference type="AlphaFoldDB" id="A0A381NXM3"/>
<name>A0A381NXM3_9ZZZZ</name>
<evidence type="ECO:0000256" key="7">
    <source>
        <dbReference type="ARBA" id="ARBA00022840"/>
    </source>
</evidence>